<sequence length="321" mass="37724">MDFRSKFLISFMSKRAKNTLNLTSAPSEFSFQLSEDLLIHPEEWNSRIFMKTIKGNYLIGGEVMRLRFNSLGVTLKRGSIRKQLLLASHVLDAFPKSNVSVTFFDPIKPTTALEFMKMVNQRKISIKTLDYSLNEASSSEFVPELLDECTEVTKRIKIRAAFPDDFMYTPVRPFKVKELIVLQKSNWINLESLISCRTVVIQLTRMSNRTVHIYDSFFNKWMDSNAPLQKLTFYWGKETENQLMMDALSNQGEMQQISRYWVKVDRKDGSEFFIDKSSNGITIHTKKSYLKQIREAEIVYAKVRAIERQYHNRERQWLRFD</sequence>
<keyword evidence="1" id="KW-1185">Reference proteome</keyword>
<evidence type="ECO:0000313" key="1">
    <source>
        <dbReference type="Proteomes" id="UP000095282"/>
    </source>
</evidence>
<dbReference type="Proteomes" id="UP000095282">
    <property type="component" value="Unplaced"/>
</dbReference>
<reference evidence="2" key="1">
    <citation type="submission" date="2016-11" db="UniProtKB">
        <authorList>
            <consortium name="WormBaseParasite"/>
        </authorList>
    </citation>
    <scope>IDENTIFICATION</scope>
</reference>
<accession>A0A1I7UTR9</accession>
<organism evidence="1 2">
    <name type="scientific">Caenorhabditis tropicalis</name>
    <dbReference type="NCBI Taxonomy" id="1561998"/>
    <lineage>
        <taxon>Eukaryota</taxon>
        <taxon>Metazoa</taxon>
        <taxon>Ecdysozoa</taxon>
        <taxon>Nematoda</taxon>
        <taxon>Chromadorea</taxon>
        <taxon>Rhabditida</taxon>
        <taxon>Rhabditina</taxon>
        <taxon>Rhabditomorpha</taxon>
        <taxon>Rhabditoidea</taxon>
        <taxon>Rhabditidae</taxon>
        <taxon>Peloderinae</taxon>
        <taxon>Caenorhabditis</taxon>
    </lineage>
</organism>
<dbReference type="WBParaSite" id="Csp11.Scaffold630.g19268.t1">
    <property type="protein sequence ID" value="Csp11.Scaffold630.g19268.t1"/>
    <property type="gene ID" value="Csp11.Scaffold630.g19268"/>
</dbReference>
<dbReference type="AlphaFoldDB" id="A0A1I7UTR9"/>
<proteinExistence type="predicted"/>
<dbReference type="PANTHER" id="PTHR21503">
    <property type="entry name" value="F-BOX-CONTAINING HYPOTHETICAL PROTEIN C.ELEGANS"/>
    <property type="match status" value="1"/>
</dbReference>
<name>A0A1I7UTR9_9PELO</name>
<protein>
    <submittedName>
        <fullName evidence="2">FBA_2 domain-containing protein</fullName>
    </submittedName>
</protein>
<dbReference type="eggNOG" id="ENOG502TKI0">
    <property type="taxonomic scope" value="Eukaryota"/>
</dbReference>
<evidence type="ECO:0000313" key="2">
    <source>
        <dbReference type="WBParaSite" id="Csp11.Scaffold630.g19268.t1"/>
    </source>
</evidence>